<dbReference type="InterPro" id="IPR058062">
    <property type="entry name" value="SCO7613_C"/>
</dbReference>
<feature type="transmembrane region" description="Helical" evidence="2">
    <location>
        <begin position="370"/>
        <end position="389"/>
    </location>
</feature>
<evidence type="ECO:0000313" key="3">
    <source>
        <dbReference type="EMBL" id="UUI76565.1"/>
    </source>
</evidence>
<feature type="transmembrane region" description="Helical" evidence="2">
    <location>
        <begin position="277"/>
        <end position="295"/>
    </location>
</feature>
<feature type="transmembrane region" description="Helical" evidence="2">
    <location>
        <begin position="1435"/>
        <end position="1454"/>
    </location>
</feature>
<feature type="transmembrane region" description="Helical" evidence="2">
    <location>
        <begin position="748"/>
        <end position="766"/>
    </location>
</feature>
<feature type="transmembrane region" description="Helical" evidence="2">
    <location>
        <begin position="1274"/>
        <end position="1295"/>
    </location>
</feature>
<feature type="transmembrane region" description="Helical" evidence="2">
    <location>
        <begin position="1558"/>
        <end position="1579"/>
    </location>
</feature>
<feature type="transmembrane region" description="Helical" evidence="2">
    <location>
        <begin position="1059"/>
        <end position="1078"/>
    </location>
</feature>
<keyword evidence="2" id="KW-1133">Transmembrane helix</keyword>
<feature type="transmembrane region" description="Helical" evidence="2">
    <location>
        <begin position="1357"/>
        <end position="1374"/>
    </location>
</feature>
<dbReference type="Proteomes" id="UP001316189">
    <property type="component" value="Chromosome"/>
</dbReference>
<evidence type="ECO:0000256" key="2">
    <source>
        <dbReference type="SAM" id="Phobius"/>
    </source>
</evidence>
<feature type="transmembrane region" description="Helical" evidence="2">
    <location>
        <begin position="1662"/>
        <end position="1683"/>
    </location>
</feature>
<feature type="transmembrane region" description="Helical" evidence="2">
    <location>
        <begin position="164"/>
        <end position="188"/>
    </location>
</feature>
<feature type="transmembrane region" description="Helical" evidence="2">
    <location>
        <begin position="862"/>
        <end position="881"/>
    </location>
</feature>
<evidence type="ECO:0000256" key="1">
    <source>
        <dbReference type="SAM" id="MobiDB-lite"/>
    </source>
</evidence>
<feature type="transmembrane region" description="Helical" evidence="2">
    <location>
        <begin position="998"/>
        <end position="1020"/>
    </location>
</feature>
<sequence>MPSPQRPDQPRDLIEVARGALANATACPSCGAWLTTGTCDACGLDLTGPAGRRLWDLSQEAIGALDRRAEHLDEMRAEQHRRRAARAAQLAPASAAAVASPAAWATPSLPAPLPSVVATAPSPTPPPPSSSSGPPMPVRPTSSHPATPPLAPAPARAAWRVQTVLQVLGALLIAAACVVFLLFSWGWLGLVGRAAVIGVGTVVVFVAASALRRARLGSSAEAVGGIGTVMLLLDAWAVHATGLVAPSSGALYAGAACLVCALLLGAWGHLARIRTGAAVAAVLLPVAPVLLAPLLPGHTAWLLAGSALLASSRFAMRVTAAAGGHPPGTARDGERVRGWSGLERGIMACVAWMATGSATVVAAIDVLRSPAAPMSPVAALLVLAMLAALQGRWSRGGHPRGALAWETTAGGLLALGVAAMGVRTGLPADVLWAWGPVGAAAVTISLSRAHRPQAGRRPVGETPAHAEPNDPADVGAALGGTPPKAPASAGHATRGALVVTLLLATPSAVMLLSMLGALLFDARLLPRPLAATAIVVGALSLHAATTFASPWRAARTGSAWATALAVLVLPGLVVSSRPGTGAVGLVLMLAGVAALAHVADGAGLRLDGDGRAPLRALVMLAPAVALIGSRDALTAGLALLACAVAGGVARRWASGRPAARAALLAASLALLWLGCTVLLAEWLTVGTAAAALAVPLLTAVVTMALARRSSWTRADCLSALSLAAAISVIGWTWGALTLPARPAGLDRATLVAVTATAALAAVAMARRGRSALGPLWQVAAAGACGVLMPGTLLTLSMATRGSLPGVSLPVVVTAAAGACVLLAGLMAAGHEDARRAAEVTAWAMAGTQLLAAAATVGDEGGAGGLALTVVVAAVVAGAWSLRPDRQWARWWALGLGVTATWVLLLHGGVGVPEAYVAPTGAVLLVVALRRRRLGGDDDVPLLASGLALATLPTALLGGSLPLWDLPRPALALGAGAVLVACGTWKKPTPALAGPRRDVLLCLAALVLLVGPTWHAAVAALHAQQGLPDVEPWSLPAAALISLAWWRLTTATSVSRRAAVVVGLPVIASAAAIPSLMAVDTSTLGVARWSLVFAACAMLALRGAMRGSWRTPGGIATVPVGLALAGLAALTGSASASTLWDIPFSLLGLLLVVSGALLLRGGARDASWLSVGGLLLLPTALQGDAWRMLAALLVGAALVAAATRLGRPSASRLTVLVGGALVLAGPARSAAIAALGPHTPSAVDIELWTIAASGVIVAATRALRRADDGRNAQAVTQIAPWLVMLVLVLPTALAVGPDMPGVLRWACVMCAGAATAWWAAWSPPAGGRAAQLVAIGVAACALATPGALQHGVLPSVELPLVACGVVVTVTGALWASSGRAGGGWLVVGPPLLACLALGPAAGWRGPLALAASTVLIVAGALMLSRRDDDRAARASAGPLLGAALLSVLVAVRHAAVPAAGRADGVAPGVGDVEVWSLPGGTLLALTLILAARRWPFTASGPRQWGLPLLAAVTLAPSVLAVDGTSAGSFRALAVLTAGSALALVVSVRVEAGAARGRAIATGVVSASVAAAAGAASASASGVPADVYVVLLGVVVLALGVVRLRRDTDAHSWATLTIGLVLMLVVPFATAWASPTMWRLLLVTVGALLAVIAGAVLRWQAPFLLGGLVLGAVALIQASPAAVAAMRVVEWWAVLAFGGALLLGLGLTYERRLREARDAVRFVGAMR</sequence>
<feature type="transmembrane region" description="Helical" evidence="2">
    <location>
        <begin position="1611"/>
        <end position="1630"/>
    </location>
</feature>
<feature type="region of interest" description="Disordered" evidence="1">
    <location>
        <begin position="115"/>
        <end position="152"/>
    </location>
</feature>
<feature type="transmembrane region" description="Helical" evidence="2">
    <location>
        <begin position="839"/>
        <end position="856"/>
    </location>
</feature>
<feature type="transmembrane region" description="Helical" evidence="2">
    <location>
        <begin position="1381"/>
        <end position="1400"/>
    </location>
</feature>
<feature type="transmembrane region" description="Helical" evidence="2">
    <location>
        <begin position="557"/>
        <end position="574"/>
    </location>
</feature>
<feature type="transmembrane region" description="Helical" evidence="2">
    <location>
        <begin position="619"/>
        <end position="649"/>
    </location>
</feature>
<gene>
    <name evidence="3" type="ORF">NP064_06675</name>
</gene>
<feature type="transmembrane region" description="Helical" evidence="2">
    <location>
        <begin position="888"/>
        <end position="908"/>
    </location>
</feature>
<feature type="transmembrane region" description="Helical" evidence="2">
    <location>
        <begin position="250"/>
        <end position="270"/>
    </location>
</feature>
<feature type="compositionally biased region" description="Pro residues" evidence="1">
    <location>
        <begin position="122"/>
        <end position="138"/>
    </location>
</feature>
<evidence type="ECO:0008006" key="5">
    <source>
        <dbReference type="Google" id="ProtNLM"/>
    </source>
</evidence>
<protein>
    <recommendedName>
        <fullName evidence="5">Integral membrane protein</fullName>
    </recommendedName>
</protein>
<feature type="transmembrane region" description="Helical" evidence="2">
    <location>
        <begin position="1585"/>
        <end position="1602"/>
    </location>
</feature>
<feature type="transmembrane region" description="Helical" evidence="2">
    <location>
        <begin position="805"/>
        <end position="827"/>
    </location>
</feature>
<feature type="transmembrane region" description="Helical" evidence="2">
    <location>
        <begin position="194"/>
        <end position="211"/>
    </location>
</feature>
<feature type="transmembrane region" description="Helical" evidence="2">
    <location>
        <begin position="1212"/>
        <end position="1234"/>
    </location>
</feature>
<feature type="transmembrane region" description="Helical" evidence="2">
    <location>
        <begin position="914"/>
        <end position="929"/>
    </location>
</feature>
<keyword evidence="4" id="KW-1185">Reference proteome</keyword>
<keyword evidence="2" id="KW-0472">Membrane</keyword>
<feature type="transmembrane region" description="Helical" evidence="2">
    <location>
        <begin position="1406"/>
        <end position="1423"/>
    </location>
</feature>
<feature type="transmembrane region" description="Helical" evidence="2">
    <location>
        <begin position="1636"/>
        <end position="1655"/>
    </location>
</feature>
<evidence type="ECO:0000313" key="4">
    <source>
        <dbReference type="Proteomes" id="UP001316189"/>
    </source>
</evidence>
<feature type="transmembrane region" description="Helical" evidence="2">
    <location>
        <begin position="1301"/>
        <end position="1319"/>
    </location>
</feature>
<feature type="transmembrane region" description="Helical" evidence="2">
    <location>
        <begin position="717"/>
        <end position="736"/>
    </location>
</feature>
<accession>A0ABY5L1A9</accession>
<dbReference type="RefSeq" id="WP_227568847.1">
    <property type="nucleotide sequence ID" value="NZ_CP101988.1"/>
</dbReference>
<dbReference type="NCBIfam" id="NF047321">
    <property type="entry name" value="SCO7613_CTERM"/>
    <property type="match status" value="1"/>
</dbReference>
<feature type="transmembrane region" description="Helical" evidence="2">
    <location>
        <begin position="496"/>
        <end position="520"/>
    </location>
</feature>
<feature type="transmembrane region" description="Helical" evidence="2">
    <location>
        <begin position="778"/>
        <end position="799"/>
    </location>
</feature>
<dbReference type="EMBL" id="CP101988">
    <property type="protein sequence ID" value="UUI76565.1"/>
    <property type="molecule type" value="Genomic_DNA"/>
</dbReference>
<feature type="transmembrane region" description="Helical" evidence="2">
    <location>
        <begin position="581"/>
        <end position="599"/>
    </location>
</feature>
<feature type="transmembrane region" description="Helical" evidence="2">
    <location>
        <begin position="1141"/>
        <end position="1158"/>
    </location>
</feature>
<name>A0ABY5L1A9_9CELL</name>
<feature type="transmembrane region" description="Helical" evidence="2">
    <location>
        <begin position="1689"/>
        <end position="1707"/>
    </location>
</feature>
<feature type="transmembrane region" description="Helical" evidence="2">
    <location>
        <begin position="686"/>
        <end position="705"/>
    </location>
</feature>
<reference evidence="3 4" key="1">
    <citation type="submission" date="2022-07" db="EMBL/GenBank/DDBJ databases">
        <title>Novel species in genus cellulomonas.</title>
        <authorList>
            <person name="Ye L."/>
        </authorList>
    </citation>
    <scope>NUCLEOTIDE SEQUENCE [LARGE SCALE GENOMIC DNA]</scope>
    <source>
        <strain evidence="4">zg-Y338</strain>
    </source>
</reference>
<feature type="transmembrane region" description="Helical" evidence="2">
    <location>
        <begin position="529"/>
        <end position="551"/>
    </location>
</feature>
<feature type="transmembrane region" description="Helical" evidence="2">
    <location>
        <begin position="1187"/>
        <end position="1205"/>
    </location>
</feature>
<feature type="transmembrane region" description="Helical" evidence="2">
    <location>
        <begin position="223"/>
        <end position="244"/>
    </location>
</feature>
<feature type="transmembrane region" description="Helical" evidence="2">
    <location>
        <begin position="941"/>
        <end position="963"/>
    </location>
</feature>
<organism evidence="3 4">
    <name type="scientific">Cellulomonas chengniuliangii</name>
    <dbReference type="NCBI Taxonomy" id="2968084"/>
    <lineage>
        <taxon>Bacteria</taxon>
        <taxon>Bacillati</taxon>
        <taxon>Actinomycetota</taxon>
        <taxon>Actinomycetes</taxon>
        <taxon>Micrococcales</taxon>
        <taxon>Cellulomonadaceae</taxon>
        <taxon>Cellulomonas</taxon>
    </lineage>
</organism>
<feature type="transmembrane region" description="Helical" evidence="2">
    <location>
        <begin position="1112"/>
        <end position="1135"/>
    </location>
</feature>
<feature type="transmembrane region" description="Helical" evidence="2">
    <location>
        <begin position="1526"/>
        <end position="1546"/>
    </location>
</feature>
<feature type="transmembrane region" description="Helical" evidence="2">
    <location>
        <begin position="1474"/>
        <end position="1491"/>
    </location>
</feature>
<proteinExistence type="predicted"/>
<keyword evidence="2" id="KW-0812">Transmembrane</keyword>
<feature type="transmembrane region" description="Helical" evidence="2">
    <location>
        <begin position="1331"/>
        <end position="1351"/>
    </location>
</feature>
<feature type="transmembrane region" description="Helical" evidence="2">
    <location>
        <begin position="401"/>
        <end position="422"/>
    </location>
</feature>
<feature type="transmembrane region" description="Helical" evidence="2">
    <location>
        <begin position="1246"/>
        <end position="1262"/>
    </location>
</feature>
<feature type="transmembrane region" description="Helical" evidence="2">
    <location>
        <begin position="1503"/>
        <end position="1520"/>
    </location>
</feature>
<feature type="transmembrane region" description="Helical" evidence="2">
    <location>
        <begin position="969"/>
        <end position="986"/>
    </location>
</feature>
<feature type="transmembrane region" description="Helical" evidence="2">
    <location>
        <begin position="1084"/>
        <end position="1100"/>
    </location>
</feature>
<feature type="transmembrane region" description="Helical" evidence="2">
    <location>
        <begin position="661"/>
        <end position="680"/>
    </location>
</feature>
<feature type="region of interest" description="Disordered" evidence="1">
    <location>
        <begin position="451"/>
        <end position="489"/>
    </location>
</feature>